<dbReference type="Pfam" id="PF14200">
    <property type="entry name" value="RicinB_lectin_2"/>
    <property type="match status" value="1"/>
</dbReference>
<reference evidence="10 11" key="1">
    <citation type="submission" date="2017-09" db="EMBL/GenBank/DDBJ databases">
        <title>Large-scale bioinformatics analysis of Bacillus genomes uncovers conserved roles of natural products in bacterial physiology.</title>
        <authorList>
            <consortium name="Agbiome Team Llc"/>
            <person name="Bleich R.M."/>
            <person name="Grubbs K.J."/>
            <person name="Santa Maria K.C."/>
            <person name="Allen S.E."/>
            <person name="Farag S."/>
            <person name="Shank E.A."/>
            <person name="Bowers A."/>
        </authorList>
    </citation>
    <scope>NUCLEOTIDE SEQUENCE [LARGE SCALE GENOMIC DNA]</scope>
    <source>
        <strain evidence="10 11">AFS065400</strain>
    </source>
</reference>
<evidence type="ECO:0000256" key="5">
    <source>
        <dbReference type="ARBA" id="ARBA00029653"/>
    </source>
</evidence>
<dbReference type="Pfam" id="PF03945">
    <property type="entry name" value="Endotoxin_N"/>
    <property type="match status" value="1"/>
</dbReference>
<evidence type="ECO:0000259" key="9">
    <source>
        <dbReference type="Pfam" id="PF14200"/>
    </source>
</evidence>
<dbReference type="GO" id="GO:0001907">
    <property type="term" value="P:symbiont-mediated killing of host cell"/>
    <property type="evidence" value="ECO:0007669"/>
    <property type="project" value="InterPro"/>
</dbReference>
<evidence type="ECO:0000256" key="7">
    <source>
        <dbReference type="SAM" id="SignalP"/>
    </source>
</evidence>
<dbReference type="Proteomes" id="UP000226106">
    <property type="component" value="Unassembled WGS sequence"/>
</dbReference>
<keyword evidence="7" id="KW-0732">Signal</keyword>
<evidence type="ECO:0000256" key="2">
    <source>
        <dbReference type="ARBA" id="ARBA00022656"/>
    </source>
</evidence>
<dbReference type="PANTHER" id="PTHR37003">
    <property type="entry name" value="ENDOTOXIN_N DOMAIN-CONTAINING PROTEIN-RELATED"/>
    <property type="match status" value="1"/>
</dbReference>
<dbReference type="InterPro" id="IPR036716">
    <property type="entry name" value="Pest_crys_N_sf"/>
</dbReference>
<dbReference type="AlphaFoldDB" id="A0A9X7AGT5"/>
<dbReference type="CDD" id="cd23445">
    <property type="entry name" value="beta-trefoil_Ricin_HA17-like"/>
    <property type="match status" value="1"/>
</dbReference>
<dbReference type="InterPro" id="IPR038979">
    <property type="entry name" value="Pest_crys"/>
</dbReference>
<sequence>MNYKKRTNAKRKYKQTLFVTIATMTLGGSILGNTASAFAAENTTEKQKVSSSPKNSDTVGSNVFKVAADGSVTLLNSTPFDSPTVKAITLLGGNLLNQAYLDAYNKDFTGTARTLVLGATALIPYVGSFISPIIGLLWPANVGTDMTTQTKALVALINEQIADYDIETLEQKGKTLKDLMSRFDDLLNGKPLTFGEQGTVQETLRNKASNINDKFIEVLNDCQKRSFKAEELPIYTLIATAHLLFLNMIEQNGQSSRIQMDDETYKGYVEDFKRLPIEYANYIEATSKLGKQKFNKKMDDTINAAKKQALVGIISPDENTNLENLEKTRKQCLDEAKLLQQMGDAYGAEKARQKAQKAYEYKKQYEDLIQKRGNYIKNTADNEAFKLAKKSMEELMIDVRIPNGKYIIQSVQNSNMVVGMSGNNIQLEENNGQLNNKFFIIYDQARNSYVIETSVETGLSSYMAANIDYSNVNKSGVNVYAILSTSSHEHPNLLHWKLKRERGSKFVYLENLENGQVLDVSNAGTEKGTNIITWPLKQQGQNQRFELVPTN</sequence>
<keyword evidence="4" id="KW-0843">Virulence</keyword>
<evidence type="ECO:0000256" key="4">
    <source>
        <dbReference type="ARBA" id="ARBA00023026"/>
    </source>
</evidence>
<dbReference type="EMBL" id="NVCO01000140">
    <property type="protein sequence ID" value="PFT34416.1"/>
    <property type="molecule type" value="Genomic_DNA"/>
</dbReference>
<accession>A0A9X7AGT5</accession>
<feature type="coiled-coil region" evidence="6">
    <location>
        <begin position="322"/>
        <end position="368"/>
    </location>
</feature>
<dbReference type="InterPro" id="IPR005639">
    <property type="entry name" value="Pest_crys_dom_I"/>
</dbReference>
<name>A0A9X7AGT5_BACTU</name>
<dbReference type="GO" id="GO:0030435">
    <property type="term" value="P:sporulation resulting in formation of a cellular spore"/>
    <property type="evidence" value="ECO:0007669"/>
    <property type="project" value="UniProtKB-KW"/>
</dbReference>
<dbReference type="Gene3D" id="2.80.10.50">
    <property type="match status" value="1"/>
</dbReference>
<dbReference type="GO" id="GO:0090729">
    <property type="term" value="F:toxin activity"/>
    <property type="evidence" value="ECO:0007669"/>
    <property type="project" value="UniProtKB-KW"/>
</dbReference>
<dbReference type="Gene3D" id="1.20.190.10">
    <property type="entry name" value="Pesticidal crystal protein, N-terminal domain"/>
    <property type="match status" value="1"/>
</dbReference>
<dbReference type="PANTHER" id="PTHR37003:SF2">
    <property type="entry name" value="PESTICIDAL CRYSTAL PROTEIN N-TERMINAL DOMAIN-CONTAINING PROTEIN"/>
    <property type="match status" value="1"/>
</dbReference>
<feature type="signal peptide" evidence="7">
    <location>
        <begin position="1"/>
        <end position="39"/>
    </location>
</feature>
<evidence type="ECO:0000256" key="6">
    <source>
        <dbReference type="SAM" id="Coils"/>
    </source>
</evidence>
<organism evidence="10 11">
    <name type="scientific">Bacillus thuringiensis</name>
    <dbReference type="NCBI Taxonomy" id="1428"/>
    <lineage>
        <taxon>Bacteria</taxon>
        <taxon>Bacillati</taxon>
        <taxon>Bacillota</taxon>
        <taxon>Bacilli</taxon>
        <taxon>Bacillales</taxon>
        <taxon>Bacillaceae</taxon>
        <taxon>Bacillus</taxon>
        <taxon>Bacillus cereus group</taxon>
    </lineage>
</organism>
<feature type="domain" description="Pesticidal crystal protein" evidence="8">
    <location>
        <begin position="117"/>
        <end position="300"/>
    </location>
</feature>
<dbReference type="InterPro" id="IPR035992">
    <property type="entry name" value="Ricin_B-like_lectins"/>
</dbReference>
<dbReference type="SUPFAM" id="SSF50370">
    <property type="entry name" value="Ricin B-like lectins"/>
    <property type="match status" value="1"/>
</dbReference>
<comment type="caution">
    <text evidence="10">The sequence shown here is derived from an EMBL/GenBank/DDBJ whole genome shotgun (WGS) entry which is preliminary data.</text>
</comment>
<feature type="chain" id="PRO_5040890892" description="Crystaline entomocidal protoxin" evidence="7">
    <location>
        <begin position="40"/>
        <end position="551"/>
    </location>
</feature>
<dbReference type="SUPFAM" id="SSF56849">
    <property type="entry name" value="delta-Endotoxin (insectocide), N-terminal domain"/>
    <property type="match status" value="1"/>
</dbReference>
<feature type="domain" description="Ricin B lectin" evidence="9">
    <location>
        <begin position="495"/>
        <end position="550"/>
    </location>
</feature>
<keyword evidence="3" id="KW-0749">Sporulation</keyword>
<proteinExistence type="inferred from homology"/>
<evidence type="ECO:0000259" key="8">
    <source>
        <dbReference type="Pfam" id="PF03945"/>
    </source>
</evidence>
<dbReference type="RefSeq" id="WP_098641230.1">
    <property type="nucleotide sequence ID" value="NZ_NVCO01000140.1"/>
</dbReference>
<evidence type="ECO:0000313" key="10">
    <source>
        <dbReference type="EMBL" id="PFT34416.1"/>
    </source>
</evidence>
<keyword evidence="6" id="KW-0175">Coiled coil</keyword>
<evidence type="ECO:0000256" key="1">
    <source>
        <dbReference type="ARBA" id="ARBA00007819"/>
    </source>
</evidence>
<protein>
    <recommendedName>
        <fullName evidence="5">Crystaline entomocidal protoxin</fullName>
    </recommendedName>
</protein>
<evidence type="ECO:0000313" key="11">
    <source>
        <dbReference type="Proteomes" id="UP000226106"/>
    </source>
</evidence>
<keyword evidence="2" id="KW-0800">Toxin</keyword>
<dbReference type="InterPro" id="IPR000772">
    <property type="entry name" value="Ricin_B_lectin"/>
</dbReference>
<comment type="similarity">
    <text evidence="1">Belongs to the delta endotoxin family.</text>
</comment>
<evidence type="ECO:0000256" key="3">
    <source>
        <dbReference type="ARBA" id="ARBA00022969"/>
    </source>
</evidence>
<gene>
    <name evidence="10" type="ORF">COK72_31565</name>
</gene>